<dbReference type="AlphaFoldDB" id="A0AAV2HGF5"/>
<feature type="region of interest" description="Disordered" evidence="1">
    <location>
        <begin position="23"/>
        <end position="124"/>
    </location>
</feature>
<comment type="caution">
    <text evidence="2">The sequence shown here is derived from an EMBL/GenBank/DDBJ whole genome shotgun (WGS) entry which is preliminary data.</text>
</comment>
<reference evidence="2 3" key="1">
    <citation type="submission" date="2024-04" db="EMBL/GenBank/DDBJ databases">
        <authorList>
            <consortium name="Genoscope - CEA"/>
            <person name="William W."/>
        </authorList>
    </citation>
    <scope>NUCLEOTIDE SEQUENCE [LARGE SCALE GENOMIC DNA]</scope>
</reference>
<proteinExistence type="predicted"/>
<feature type="non-terminal residue" evidence="2">
    <location>
        <position position="1"/>
    </location>
</feature>
<dbReference type="EMBL" id="CAXITT010000117">
    <property type="protein sequence ID" value="CAL1532480.1"/>
    <property type="molecule type" value="Genomic_DNA"/>
</dbReference>
<gene>
    <name evidence="2" type="ORF">GSLYS_00006552001</name>
</gene>
<dbReference type="Proteomes" id="UP001497497">
    <property type="component" value="Unassembled WGS sequence"/>
</dbReference>
<feature type="compositionally biased region" description="Polar residues" evidence="1">
    <location>
        <begin position="53"/>
        <end position="80"/>
    </location>
</feature>
<sequence>PTDEDEDGGEDSYVSLEMEVICEEGVDTSHSGDKEDLEILTPGEAEHNRDTESSPSEVSNQASENRSSFKTLKLQTSITKPIQPGEDTEGESGVHQQKSRKVPSILSHPKAPKQPSASGKKKTSLLTSVNHHCLKAAQTSTTPVITSAGNGATNPSTVPNPAASSKALNRSHKTKAGGGASSVIRHVLTQSDPPPVSVIVASSKTNTPICVNSLVNITDRDCAVGGARASSHTNLAPTPGSAFVANADVTLYGTESSQNRRSQASRFQELLQQVSKINTMISTEMTSLIKVAQDMSDEALSKHASSSGTTAEVEKTTDMYEKKLEDMSNSASKCIPF</sequence>
<evidence type="ECO:0000313" key="2">
    <source>
        <dbReference type="EMBL" id="CAL1532480.1"/>
    </source>
</evidence>
<keyword evidence="3" id="KW-1185">Reference proteome</keyword>
<protein>
    <submittedName>
        <fullName evidence="2">Uncharacterized protein</fullName>
    </submittedName>
</protein>
<evidence type="ECO:0000256" key="1">
    <source>
        <dbReference type="SAM" id="MobiDB-lite"/>
    </source>
</evidence>
<name>A0AAV2HGF5_LYMST</name>
<evidence type="ECO:0000313" key="3">
    <source>
        <dbReference type="Proteomes" id="UP001497497"/>
    </source>
</evidence>
<accession>A0AAV2HGF5</accession>
<organism evidence="2 3">
    <name type="scientific">Lymnaea stagnalis</name>
    <name type="common">Great pond snail</name>
    <name type="synonym">Helix stagnalis</name>
    <dbReference type="NCBI Taxonomy" id="6523"/>
    <lineage>
        <taxon>Eukaryota</taxon>
        <taxon>Metazoa</taxon>
        <taxon>Spiralia</taxon>
        <taxon>Lophotrochozoa</taxon>
        <taxon>Mollusca</taxon>
        <taxon>Gastropoda</taxon>
        <taxon>Heterobranchia</taxon>
        <taxon>Euthyneura</taxon>
        <taxon>Panpulmonata</taxon>
        <taxon>Hygrophila</taxon>
        <taxon>Lymnaeoidea</taxon>
        <taxon>Lymnaeidae</taxon>
        <taxon>Lymnaea</taxon>
    </lineage>
</organism>